<feature type="chain" id="PRO_5028982554" evidence="1">
    <location>
        <begin position="24"/>
        <end position="141"/>
    </location>
</feature>
<organism evidence="2 3">
    <name type="scientific">Mucilaginibacter mali</name>
    <dbReference type="NCBI Taxonomy" id="2740462"/>
    <lineage>
        <taxon>Bacteria</taxon>
        <taxon>Pseudomonadati</taxon>
        <taxon>Bacteroidota</taxon>
        <taxon>Sphingobacteriia</taxon>
        <taxon>Sphingobacteriales</taxon>
        <taxon>Sphingobacteriaceae</taxon>
        <taxon>Mucilaginibacter</taxon>
    </lineage>
</organism>
<accession>A0A7D4Q167</accession>
<reference evidence="2 3" key="1">
    <citation type="submission" date="2020-05" db="EMBL/GenBank/DDBJ databases">
        <title>Mucilaginibacter mali sp. nov.</title>
        <authorList>
            <person name="Kim H.S."/>
            <person name="Lee K.C."/>
            <person name="Suh M.K."/>
            <person name="Kim J.-S."/>
            <person name="Han K.-I."/>
            <person name="Eom M.K."/>
            <person name="Shin Y.K."/>
            <person name="Lee J.-S."/>
        </authorList>
    </citation>
    <scope>NUCLEOTIDE SEQUENCE [LARGE SCALE GENOMIC DNA]</scope>
    <source>
        <strain evidence="2 3">G2-14</strain>
    </source>
</reference>
<dbReference type="RefSeq" id="WP_173413486.1">
    <property type="nucleotide sequence ID" value="NZ_CP054139.1"/>
</dbReference>
<name>A0A7D4Q167_9SPHI</name>
<sequence length="141" mass="16328">MKAKFIIIATFVLGALYSGATLAQQRVLAADQNPRYMESQAKYARVADSLTTTQGTTIQDTYKAYDWYEARQERRQQNREWAHQERMNGYYDYSPSWGIYGGSYYSPFYNNYNYGRGWGRGAYRGGWGGRSHIGIGFGWYN</sequence>
<protein>
    <submittedName>
        <fullName evidence="2">Uncharacterized protein</fullName>
    </submittedName>
</protein>
<gene>
    <name evidence="2" type="ORF">HQ865_03100</name>
</gene>
<evidence type="ECO:0000256" key="1">
    <source>
        <dbReference type="SAM" id="SignalP"/>
    </source>
</evidence>
<keyword evidence="1" id="KW-0732">Signal</keyword>
<dbReference type="EMBL" id="CP054139">
    <property type="protein sequence ID" value="QKJ28787.1"/>
    <property type="molecule type" value="Genomic_DNA"/>
</dbReference>
<dbReference type="Proteomes" id="UP000505355">
    <property type="component" value="Chromosome"/>
</dbReference>
<dbReference type="AlphaFoldDB" id="A0A7D4Q167"/>
<evidence type="ECO:0000313" key="3">
    <source>
        <dbReference type="Proteomes" id="UP000505355"/>
    </source>
</evidence>
<feature type="signal peptide" evidence="1">
    <location>
        <begin position="1"/>
        <end position="23"/>
    </location>
</feature>
<evidence type="ECO:0000313" key="2">
    <source>
        <dbReference type="EMBL" id="QKJ28787.1"/>
    </source>
</evidence>
<proteinExistence type="predicted"/>
<dbReference type="KEGG" id="mmab:HQ865_03100"/>
<keyword evidence="3" id="KW-1185">Reference proteome</keyword>